<keyword evidence="5" id="KW-1003">Cell membrane</keyword>
<dbReference type="GO" id="GO:0009977">
    <property type="term" value="F:proton motive force dependent protein transmembrane transporter activity"/>
    <property type="evidence" value="ECO:0007669"/>
    <property type="project" value="TreeGrafter"/>
</dbReference>
<name>A0A077DJQ5_9BURK</name>
<sequence length="245" mass="26866">MSEELKEGSVVSHLIELRSRLLKSIAGILLVLIVLMIYPGAGKIYNWVAMPMMETLPEGHKMIATGVITPFLVPLKVTLLIAFLIALPWVMYQIWAFVAPGLYSHEKKMAAPLVIASSALFYLGMAFCYYVVFGNVFHFIASVAPDSIQFAPDIASYLSFVLTMLFAFGLTFEVPVAVVVLAMTGVASTQKMKEARPYLIVGAFVVAAIVTPPDVMSQLMLAIPLVVLYEIGLIFGRLVEKRETA</sequence>
<comment type="similarity">
    <text evidence="5">Belongs to the TatC family.</text>
</comment>
<evidence type="ECO:0000256" key="1">
    <source>
        <dbReference type="ARBA" id="ARBA00004141"/>
    </source>
</evidence>
<comment type="subcellular location">
    <subcellularLocation>
        <location evidence="5">Cell membrane</location>
        <topology evidence="5">Multi-pass membrane protein</topology>
    </subcellularLocation>
    <subcellularLocation>
        <location evidence="1">Membrane</location>
        <topology evidence="1">Multi-pass membrane protein</topology>
    </subcellularLocation>
</comment>
<keyword evidence="2 5" id="KW-0812">Transmembrane</keyword>
<feature type="transmembrane region" description="Helical" evidence="5">
    <location>
        <begin position="21"/>
        <end position="41"/>
    </location>
</feature>
<keyword evidence="7" id="KW-1185">Reference proteome</keyword>
<dbReference type="EMBL" id="CP009238">
    <property type="protein sequence ID" value="AIL33313.1"/>
    <property type="molecule type" value="Genomic_DNA"/>
</dbReference>
<dbReference type="HAMAP" id="MF_00902">
    <property type="entry name" value="TatC"/>
    <property type="match status" value="1"/>
</dbReference>
<keyword evidence="4 5" id="KW-0472">Membrane</keyword>
<feature type="transmembrane region" description="Helical" evidence="5">
    <location>
        <begin position="195"/>
        <end position="213"/>
    </location>
</feature>
<feature type="transmembrane region" description="Helical" evidence="5">
    <location>
        <begin position="77"/>
        <end position="98"/>
    </location>
</feature>
<dbReference type="OrthoDB" id="9777044at2"/>
<dbReference type="InterPro" id="IPR002033">
    <property type="entry name" value="TatC"/>
</dbReference>
<dbReference type="GO" id="GO:0033281">
    <property type="term" value="C:TAT protein transport complex"/>
    <property type="evidence" value="ECO:0007669"/>
    <property type="project" value="UniProtKB-UniRule"/>
</dbReference>
<keyword evidence="5" id="KW-0813">Transport</keyword>
<gene>
    <name evidence="5" type="primary">tatC</name>
    <name evidence="6" type="ORF">IX83_08375</name>
</gene>
<reference evidence="6 7" key="1">
    <citation type="journal article" date="2014" name="BMC Genomics">
        <title>A genomic perspective on a new bacterial genus and species from the Alcaligenaceae family, Basilea psittacipulmonis.</title>
        <authorList>
            <person name="Whiteson K.L."/>
            <person name="Hernandez D."/>
            <person name="Lazarevic V."/>
            <person name="Gaia N."/>
            <person name="Farinelli L."/>
            <person name="Francois P."/>
            <person name="Pilo P."/>
            <person name="Frey J."/>
            <person name="Schrenzel J."/>
        </authorList>
    </citation>
    <scope>NUCLEOTIDE SEQUENCE [LARGE SCALE GENOMIC DNA]</scope>
    <source>
        <strain evidence="6 7">DSM 24701</strain>
    </source>
</reference>
<dbReference type="AlphaFoldDB" id="A0A077DJQ5"/>
<dbReference type="Pfam" id="PF00902">
    <property type="entry name" value="TatC"/>
    <property type="match status" value="1"/>
</dbReference>
<protein>
    <recommendedName>
        <fullName evidence="5">Sec-independent protein translocase protein TatC</fullName>
    </recommendedName>
</protein>
<dbReference type="PRINTS" id="PR01840">
    <property type="entry name" value="TATCFAMILY"/>
</dbReference>
<keyword evidence="3 5" id="KW-1133">Transmembrane helix</keyword>
<proteinExistence type="inferred from homology"/>
<dbReference type="PANTHER" id="PTHR30371:SF0">
    <property type="entry name" value="SEC-INDEPENDENT PROTEIN TRANSLOCASE PROTEIN TATC, CHLOROPLASTIC-RELATED"/>
    <property type="match status" value="1"/>
</dbReference>
<organism evidence="6 7">
    <name type="scientific">Basilea psittacipulmonis DSM 24701</name>
    <dbReference type="NCBI Taxonomy" id="1072685"/>
    <lineage>
        <taxon>Bacteria</taxon>
        <taxon>Pseudomonadati</taxon>
        <taxon>Pseudomonadota</taxon>
        <taxon>Betaproteobacteria</taxon>
        <taxon>Burkholderiales</taxon>
        <taxon>Alcaligenaceae</taxon>
        <taxon>Basilea</taxon>
    </lineage>
</organism>
<evidence type="ECO:0000256" key="3">
    <source>
        <dbReference type="ARBA" id="ARBA00022989"/>
    </source>
</evidence>
<evidence type="ECO:0000256" key="2">
    <source>
        <dbReference type="ARBA" id="ARBA00022692"/>
    </source>
</evidence>
<keyword evidence="5" id="KW-0811">Translocation</keyword>
<dbReference type="RefSeq" id="WP_038501231.1">
    <property type="nucleotide sequence ID" value="NZ_AFWK01000097.1"/>
</dbReference>
<feature type="transmembrane region" description="Helical" evidence="5">
    <location>
        <begin position="157"/>
        <end position="183"/>
    </location>
</feature>
<dbReference type="NCBIfam" id="TIGR00945">
    <property type="entry name" value="tatC"/>
    <property type="match status" value="1"/>
</dbReference>
<evidence type="ECO:0000313" key="7">
    <source>
        <dbReference type="Proteomes" id="UP000028945"/>
    </source>
</evidence>
<feature type="transmembrane region" description="Helical" evidence="5">
    <location>
        <begin position="110"/>
        <end position="137"/>
    </location>
</feature>
<dbReference type="GO" id="GO:0043953">
    <property type="term" value="P:protein transport by the Tat complex"/>
    <property type="evidence" value="ECO:0007669"/>
    <property type="project" value="UniProtKB-UniRule"/>
</dbReference>
<keyword evidence="5" id="KW-0653">Protein transport</keyword>
<dbReference type="HOGENOM" id="CLU_031942_1_1_4"/>
<comment type="subunit">
    <text evidence="5">The Tat system comprises two distinct complexes: a TatABC complex, containing multiple copies of TatA, TatB and TatC subunits, and a separate TatA complex, containing only TatA subunits. Substrates initially bind to the TatABC complex, which probably triggers association of the separate TatA complex to form the active translocon.</text>
</comment>
<dbReference type="eggNOG" id="COG0805">
    <property type="taxonomic scope" value="Bacteria"/>
</dbReference>
<dbReference type="KEGG" id="bpsi:IX83_08375"/>
<comment type="function">
    <text evidence="5">Part of the twin-arginine translocation (Tat) system that transports large folded proteins containing a characteristic twin-arginine motif in their signal peptide across membranes. Together with TatB, TatC is part of a receptor directly interacting with Tat signal peptides.</text>
</comment>
<dbReference type="Proteomes" id="UP000028945">
    <property type="component" value="Chromosome"/>
</dbReference>
<feature type="transmembrane region" description="Helical" evidence="5">
    <location>
        <begin position="219"/>
        <end position="239"/>
    </location>
</feature>
<evidence type="ECO:0000256" key="5">
    <source>
        <dbReference type="HAMAP-Rule" id="MF_00902"/>
    </source>
</evidence>
<evidence type="ECO:0000313" key="6">
    <source>
        <dbReference type="EMBL" id="AIL33313.1"/>
    </source>
</evidence>
<dbReference type="STRING" id="1072685.IX83_08375"/>
<dbReference type="PANTHER" id="PTHR30371">
    <property type="entry name" value="SEC-INDEPENDENT PROTEIN TRANSLOCASE PROTEIN TATC"/>
    <property type="match status" value="1"/>
</dbReference>
<evidence type="ECO:0000256" key="4">
    <source>
        <dbReference type="ARBA" id="ARBA00023136"/>
    </source>
</evidence>
<dbReference type="GO" id="GO:0065002">
    <property type="term" value="P:intracellular protein transmembrane transport"/>
    <property type="evidence" value="ECO:0007669"/>
    <property type="project" value="TreeGrafter"/>
</dbReference>
<accession>A0A077DJQ5</accession>